<dbReference type="Proteomes" id="UP000462152">
    <property type="component" value="Unassembled WGS sequence"/>
</dbReference>
<organism evidence="2 3">
    <name type="scientific">Rothia koreensis</name>
    <dbReference type="NCBI Taxonomy" id="592378"/>
    <lineage>
        <taxon>Bacteria</taxon>
        <taxon>Bacillati</taxon>
        <taxon>Actinomycetota</taxon>
        <taxon>Actinomycetes</taxon>
        <taxon>Micrococcales</taxon>
        <taxon>Micrococcaceae</taxon>
        <taxon>Rothia</taxon>
    </lineage>
</organism>
<dbReference type="Gene3D" id="3.30.70.360">
    <property type="match status" value="1"/>
</dbReference>
<comment type="caution">
    <text evidence="2">The sequence shown here is derived from an EMBL/GenBank/DDBJ whole genome shotgun (WGS) entry which is preliminary data.</text>
</comment>
<dbReference type="GO" id="GO:0071713">
    <property type="term" value="F:para-aminobenzoyl-glutamate hydrolase activity"/>
    <property type="evidence" value="ECO:0007669"/>
    <property type="project" value="TreeGrafter"/>
</dbReference>
<dbReference type="GO" id="GO:0005737">
    <property type="term" value="C:cytoplasm"/>
    <property type="evidence" value="ECO:0007669"/>
    <property type="project" value="TreeGrafter"/>
</dbReference>
<sequence length="394" mass="41630">MGELKATAEAAARRAAEEVLALSHSIHAEPETAFEEIETSRKATDVLRRHGFEVETGVADMQTAFVASYGSGDLVIGVCAELDALPGVGHACGHNIIAASGVLAGLALASVADRAGITAKVFGTPAEEFGGGKIFMLRAGVFDGVHAAMMVHPGDQEHDSHFTRSVVDLEVRYTGRPAHSAMAPFEGINAGDAATIAQVSIGLLRQHLRPGELVHGIVTEAGHAPNVVPHSSSLLYDARADTIADLEGPGGVKERLIRCFEAGAVATGCDVEIKDDWPAFSEFRNDEPMVAAYRRNAEALGRTFSDVPAEQRQRQAGSTDMANVSLEIPAIHPSIFVDGQGSTPHQPEFAQYCVGPDADRAVTDGGIALCWTAIDMATDADQRERLMASRKAES</sequence>
<dbReference type="AlphaFoldDB" id="A0A7M3SW28"/>
<dbReference type="NCBIfam" id="TIGR01891">
    <property type="entry name" value="amidohydrolases"/>
    <property type="match status" value="1"/>
</dbReference>
<dbReference type="PANTHER" id="PTHR30575:SF0">
    <property type="entry name" value="XAA-ARG DIPEPTIDASE"/>
    <property type="match status" value="1"/>
</dbReference>
<keyword evidence="2" id="KW-0378">Hydrolase</keyword>
<dbReference type="InterPro" id="IPR036264">
    <property type="entry name" value="Bact_exopeptidase_dim_dom"/>
</dbReference>
<dbReference type="InterPro" id="IPR017439">
    <property type="entry name" value="Amidohydrolase"/>
</dbReference>
<dbReference type="GO" id="GO:0016805">
    <property type="term" value="F:dipeptidase activity"/>
    <property type="evidence" value="ECO:0007669"/>
    <property type="project" value="InterPro"/>
</dbReference>
<gene>
    <name evidence="2" type="ORF">GMA10_12370</name>
</gene>
<dbReference type="Gene3D" id="3.40.630.10">
    <property type="entry name" value="Zn peptidases"/>
    <property type="match status" value="1"/>
</dbReference>
<accession>A0A7M3SW28</accession>
<keyword evidence="3" id="KW-1185">Reference proteome</keyword>
<dbReference type="CDD" id="cd03887">
    <property type="entry name" value="M20_Acy1L2"/>
    <property type="match status" value="1"/>
</dbReference>
<name>A0A7M3SW28_9MICC</name>
<dbReference type="PANTHER" id="PTHR30575">
    <property type="entry name" value="PEPTIDASE M20"/>
    <property type="match status" value="1"/>
</dbReference>
<evidence type="ECO:0000313" key="2">
    <source>
        <dbReference type="EMBL" id="MUN55993.1"/>
    </source>
</evidence>
<dbReference type="SUPFAM" id="SSF55031">
    <property type="entry name" value="Bacterial exopeptidase dimerisation domain"/>
    <property type="match status" value="1"/>
</dbReference>
<dbReference type="PIRSF" id="PIRSF037226">
    <property type="entry name" value="Amidohydrolase_ACY1L2_prd"/>
    <property type="match status" value="1"/>
</dbReference>
<dbReference type="GO" id="GO:0046657">
    <property type="term" value="P:folic acid catabolic process"/>
    <property type="evidence" value="ECO:0007669"/>
    <property type="project" value="TreeGrafter"/>
</dbReference>
<protein>
    <recommendedName>
        <fullName evidence="1">Peptidase M20 domain-containing protein 2</fullName>
    </recommendedName>
</protein>
<reference evidence="2 3" key="1">
    <citation type="submission" date="2019-12" db="EMBL/GenBank/DDBJ databases">
        <authorList>
            <person name="Li J."/>
            <person name="Shi Y."/>
            <person name="Xu G."/>
            <person name="Xiao D."/>
            <person name="Ran X."/>
        </authorList>
    </citation>
    <scope>NUCLEOTIDE SEQUENCE [LARGE SCALE GENOMIC DNA]</scope>
    <source>
        <strain evidence="2 3">JCM 15915</strain>
    </source>
</reference>
<dbReference type="Pfam" id="PF01546">
    <property type="entry name" value="Peptidase_M20"/>
    <property type="match status" value="1"/>
</dbReference>
<dbReference type="EMBL" id="WOGT01000011">
    <property type="protein sequence ID" value="MUN55993.1"/>
    <property type="molecule type" value="Genomic_DNA"/>
</dbReference>
<evidence type="ECO:0000313" key="3">
    <source>
        <dbReference type="Proteomes" id="UP000462152"/>
    </source>
</evidence>
<dbReference type="InterPro" id="IPR002933">
    <property type="entry name" value="Peptidase_M20"/>
</dbReference>
<proteinExistence type="inferred from homology"/>
<evidence type="ECO:0000256" key="1">
    <source>
        <dbReference type="PIRNR" id="PIRNR037226"/>
    </source>
</evidence>
<comment type="similarity">
    <text evidence="1">Belongs to the peptidase M20A family.</text>
</comment>
<dbReference type="SUPFAM" id="SSF53187">
    <property type="entry name" value="Zn-dependent exopeptidases"/>
    <property type="match status" value="1"/>
</dbReference>
<dbReference type="InterPro" id="IPR017144">
    <property type="entry name" value="Xaa-Arg_dipeptidase"/>
</dbReference>
<dbReference type="OrthoDB" id="9781032at2"/>
<dbReference type="FunFam" id="3.30.70.360:FF:000004">
    <property type="entry name" value="Peptidase M20 domain-containing protein 2"/>
    <property type="match status" value="1"/>
</dbReference>
<dbReference type="InterPro" id="IPR052030">
    <property type="entry name" value="Peptidase_M20/M20A_hydrolases"/>
</dbReference>